<feature type="non-terminal residue" evidence="1">
    <location>
        <position position="1"/>
    </location>
</feature>
<comment type="caution">
    <text evidence="1">The sequence shown here is derived from an EMBL/GenBank/DDBJ whole genome shotgun (WGS) entry which is preliminary data.</text>
</comment>
<protein>
    <submittedName>
        <fullName evidence="1">Uncharacterized protein</fullName>
    </submittedName>
</protein>
<proteinExistence type="predicted"/>
<accession>A0A0F9S5X7</accession>
<organism evidence="1">
    <name type="scientific">marine sediment metagenome</name>
    <dbReference type="NCBI Taxonomy" id="412755"/>
    <lineage>
        <taxon>unclassified sequences</taxon>
        <taxon>metagenomes</taxon>
        <taxon>ecological metagenomes</taxon>
    </lineage>
</organism>
<dbReference type="AlphaFoldDB" id="A0A0F9S5X7"/>
<name>A0A0F9S5X7_9ZZZZ</name>
<sequence>VLRRILDTDPDLSWIGDFGREAKSEFAIDHHEAQGIGEYAPKRTFQYFNPGSIDKGNSAAENRKYAKQDYERMMAYERQGWCMVGVRAEAQTMVSLNGNNSWKLDKLTSGGLWGVESDASPADFQEIADEQLSELADILLAYGFSKQQVSRAIKSHEEASEA</sequence>
<dbReference type="EMBL" id="LAZR01002862">
    <property type="protein sequence ID" value="KKN24723.1"/>
    <property type="molecule type" value="Genomic_DNA"/>
</dbReference>
<reference evidence="1" key="1">
    <citation type="journal article" date="2015" name="Nature">
        <title>Complex archaea that bridge the gap between prokaryotes and eukaryotes.</title>
        <authorList>
            <person name="Spang A."/>
            <person name="Saw J.H."/>
            <person name="Jorgensen S.L."/>
            <person name="Zaremba-Niedzwiedzka K."/>
            <person name="Martijn J."/>
            <person name="Lind A.E."/>
            <person name="van Eijk R."/>
            <person name="Schleper C."/>
            <person name="Guy L."/>
            <person name="Ettema T.J."/>
        </authorList>
    </citation>
    <scope>NUCLEOTIDE SEQUENCE</scope>
</reference>
<gene>
    <name evidence="1" type="ORF">LCGC14_0892260</name>
</gene>
<evidence type="ECO:0000313" key="1">
    <source>
        <dbReference type="EMBL" id="KKN24723.1"/>
    </source>
</evidence>